<evidence type="ECO:0000256" key="1">
    <source>
        <dbReference type="SAM" id="MobiDB-lite"/>
    </source>
</evidence>
<gene>
    <name evidence="2" type="ORF">SE17_30630</name>
</gene>
<evidence type="ECO:0000313" key="2">
    <source>
        <dbReference type="EMBL" id="KPV49791.1"/>
    </source>
</evidence>
<keyword evidence="3" id="KW-1185">Reference proteome</keyword>
<dbReference type="Proteomes" id="UP000050509">
    <property type="component" value="Unassembled WGS sequence"/>
</dbReference>
<feature type="region of interest" description="Disordered" evidence="1">
    <location>
        <begin position="86"/>
        <end position="125"/>
    </location>
</feature>
<comment type="caution">
    <text evidence="2">The sequence shown here is derived from an EMBL/GenBank/DDBJ whole genome shotgun (WGS) entry which is preliminary data.</text>
</comment>
<proteinExistence type="predicted"/>
<dbReference type="InterPro" id="IPR011990">
    <property type="entry name" value="TPR-like_helical_dom_sf"/>
</dbReference>
<evidence type="ECO:0008006" key="4">
    <source>
        <dbReference type="Google" id="ProtNLM"/>
    </source>
</evidence>
<dbReference type="SUPFAM" id="SSF48452">
    <property type="entry name" value="TPR-like"/>
    <property type="match status" value="1"/>
</dbReference>
<feature type="non-terminal residue" evidence="2">
    <location>
        <position position="125"/>
    </location>
</feature>
<evidence type="ECO:0000313" key="3">
    <source>
        <dbReference type="Proteomes" id="UP000050509"/>
    </source>
</evidence>
<dbReference type="EMBL" id="LJCR01001748">
    <property type="protein sequence ID" value="KPV49791.1"/>
    <property type="molecule type" value="Genomic_DNA"/>
</dbReference>
<reference evidence="2 3" key="1">
    <citation type="submission" date="2015-09" db="EMBL/GenBank/DDBJ databases">
        <title>Draft genome sequence of Kouleothrix aurantiaca JCM 19913.</title>
        <authorList>
            <person name="Hemp J."/>
        </authorList>
    </citation>
    <scope>NUCLEOTIDE SEQUENCE [LARGE SCALE GENOMIC DNA]</scope>
    <source>
        <strain evidence="2 3">COM-B</strain>
    </source>
</reference>
<sequence length="125" mass="13349">MAESDTILQLGIEAAREGNREEARNLFGLLTRQDPGNVQAWLWLAGVADGPDQRRAALERVVELDPTNEMAVKGLQAMGVKPTTKLADADASAPTIAAPVSSASVPPPPPAREMTDEERYAAELD</sequence>
<feature type="compositionally biased region" description="Low complexity" evidence="1">
    <location>
        <begin position="89"/>
        <end position="104"/>
    </location>
</feature>
<dbReference type="Gene3D" id="1.25.40.10">
    <property type="entry name" value="Tetratricopeptide repeat domain"/>
    <property type="match status" value="1"/>
</dbReference>
<name>A0A0P9FB26_9CHLR</name>
<accession>A0A0P9FB26</accession>
<organism evidence="2 3">
    <name type="scientific">Kouleothrix aurantiaca</name>
    <dbReference type="NCBI Taxonomy" id="186479"/>
    <lineage>
        <taxon>Bacteria</taxon>
        <taxon>Bacillati</taxon>
        <taxon>Chloroflexota</taxon>
        <taxon>Chloroflexia</taxon>
        <taxon>Chloroflexales</taxon>
        <taxon>Roseiflexineae</taxon>
        <taxon>Roseiflexaceae</taxon>
        <taxon>Kouleothrix</taxon>
    </lineage>
</organism>
<feature type="compositionally biased region" description="Basic and acidic residues" evidence="1">
    <location>
        <begin position="113"/>
        <end position="125"/>
    </location>
</feature>
<protein>
    <recommendedName>
        <fullName evidence="4">Tetratricopeptide repeat protein</fullName>
    </recommendedName>
</protein>
<dbReference type="AlphaFoldDB" id="A0A0P9FB26"/>